<dbReference type="EMBL" id="CP022530">
    <property type="protein sequence ID" value="ASP40790.1"/>
    <property type="molecule type" value="Genomic_DNA"/>
</dbReference>
<dbReference type="PANTHER" id="PTHR43133">
    <property type="entry name" value="RNA POLYMERASE ECF-TYPE SIGMA FACTO"/>
    <property type="match status" value="1"/>
</dbReference>
<keyword evidence="2" id="KW-0805">Transcription regulation</keyword>
<dbReference type="GO" id="GO:0003677">
    <property type="term" value="F:DNA binding"/>
    <property type="evidence" value="ECO:0007669"/>
    <property type="project" value="InterPro"/>
</dbReference>
<organism evidence="7 8">
    <name type="scientific">Bacterioplanes sanyensis</name>
    <dbReference type="NCBI Taxonomy" id="1249553"/>
    <lineage>
        <taxon>Bacteria</taxon>
        <taxon>Pseudomonadati</taxon>
        <taxon>Pseudomonadota</taxon>
        <taxon>Gammaproteobacteria</taxon>
        <taxon>Oceanospirillales</taxon>
        <taxon>Oceanospirillaceae</taxon>
        <taxon>Bacterioplanes</taxon>
    </lineage>
</organism>
<dbReference type="GO" id="GO:0006352">
    <property type="term" value="P:DNA-templated transcription initiation"/>
    <property type="evidence" value="ECO:0007669"/>
    <property type="project" value="InterPro"/>
</dbReference>
<dbReference type="SUPFAM" id="SSF88659">
    <property type="entry name" value="Sigma3 and sigma4 domains of RNA polymerase sigma factors"/>
    <property type="match status" value="1"/>
</dbReference>
<dbReference type="Proteomes" id="UP000202440">
    <property type="component" value="Chromosome"/>
</dbReference>
<dbReference type="SUPFAM" id="SSF88946">
    <property type="entry name" value="Sigma2 domain of RNA polymerase sigma factors"/>
    <property type="match status" value="1"/>
</dbReference>
<feature type="domain" description="RNA polymerase sigma-70 region 2" evidence="5">
    <location>
        <begin position="4"/>
        <end position="74"/>
    </location>
</feature>
<dbReference type="InterPro" id="IPR014284">
    <property type="entry name" value="RNA_pol_sigma-70_dom"/>
</dbReference>
<dbReference type="InterPro" id="IPR036388">
    <property type="entry name" value="WH-like_DNA-bd_sf"/>
</dbReference>
<dbReference type="GO" id="GO:0016987">
    <property type="term" value="F:sigma factor activity"/>
    <property type="evidence" value="ECO:0007669"/>
    <property type="project" value="UniProtKB-KW"/>
</dbReference>
<dbReference type="InterPro" id="IPR013325">
    <property type="entry name" value="RNA_pol_sigma_r2"/>
</dbReference>
<comment type="similarity">
    <text evidence="1">Belongs to the sigma-70 factor family. ECF subfamily.</text>
</comment>
<reference evidence="7 8" key="1">
    <citation type="submission" date="2017-07" db="EMBL/GenBank/DDBJ databases">
        <title>Annotated genome sequence of Bacterioplanes sanyensis isolated from Red Sea.</title>
        <authorList>
            <person name="Rehman Z.U."/>
        </authorList>
    </citation>
    <scope>NUCLEOTIDE SEQUENCE [LARGE SCALE GENOMIC DNA]</scope>
    <source>
        <strain evidence="7 8">NV9</strain>
    </source>
</reference>
<evidence type="ECO:0000256" key="2">
    <source>
        <dbReference type="ARBA" id="ARBA00023015"/>
    </source>
</evidence>
<keyword evidence="4" id="KW-0804">Transcription</keyword>
<protein>
    <submittedName>
        <fullName evidence="7">RNA polymerase subunit sigma-70</fullName>
    </submittedName>
</protein>
<dbReference type="InterPro" id="IPR013324">
    <property type="entry name" value="RNA_pol_sigma_r3/r4-like"/>
</dbReference>
<evidence type="ECO:0000256" key="4">
    <source>
        <dbReference type="ARBA" id="ARBA00023163"/>
    </source>
</evidence>
<sequence length="176" mass="20513">MDQFLAAVERKAFRMAQLAVKNEADALDIVQDSMIKLAQSYGHWQGTEQSQQWRALFYRILQNSILDFHRSQSRWRRWFTPQPTTSEDDDNWLEQHSQAIEFGPDEYLQQQHLGKRALAAIEALPLKQQQCFLLRSWEGLSVEETAAALNISPGSIKTHYFRALKKLQQVLHEEAE</sequence>
<proteinExistence type="inferred from homology"/>
<dbReference type="PANTHER" id="PTHR43133:SF64">
    <property type="entry name" value="ECF SIGMA FACTOR"/>
    <property type="match status" value="1"/>
</dbReference>
<dbReference type="OrthoDB" id="9783733at2"/>
<dbReference type="AlphaFoldDB" id="A0A222FPS2"/>
<evidence type="ECO:0000259" key="6">
    <source>
        <dbReference type="Pfam" id="PF08281"/>
    </source>
</evidence>
<dbReference type="KEGG" id="bsan:CHH28_01500"/>
<evidence type="ECO:0000313" key="8">
    <source>
        <dbReference type="Proteomes" id="UP000202440"/>
    </source>
</evidence>
<dbReference type="Gene3D" id="1.10.10.10">
    <property type="entry name" value="Winged helix-like DNA-binding domain superfamily/Winged helix DNA-binding domain"/>
    <property type="match status" value="1"/>
</dbReference>
<feature type="domain" description="RNA polymerase sigma factor 70 region 4 type 2" evidence="6">
    <location>
        <begin position="117"/>
        <end position="167"/>
    </location>
</feature>
<evidence type="ECO:0000259" key="5">
    <source>
        <dbReference type="Pfam" id="PF04542"/>
    </source>
</evidence>
<dbReference type="Pfam" id="PF08281">
    <property type="entry name" value="Sigma70_r4_2"/>
    <property type="match status" value="1"/>
</dbReference>
<dbReference type="InterPro" id="IPR013249">
    <property type="entry name" value="RNA_pol_sigma70_r4_t2"/>
</dbReference>
<evidence type="ECO:0000256" key="1">
    <source>
        <dbReference type="ARBA" id="ARBA00010641"/>
    </source>
</evidence>
<accession>A0A222FPS2</accession>
<dbReference type="InterPro" id="IPR039425">
    <property type="entry name" value="RNA_pol_sigma-70-like"/>
</dbReference>
<evidence type="ECO:0000313" key="7">
    <source>
        <dbReference type="EMBL" id="ASP40790.1"/>
    </source>
</evidence>
<dbReference type="Pfam" id="PF04542">
    <property type="entry name" value="Sigma70_r2"/>
    <property type="match status" value="1"/>
</dbReference>
<keyword evidence="3" id="KW-0731">Sigma factor</keyword>
<dbReference type="NCBIfam" id="TIGR02937">
    <property type="entry name" value="sigma70-ECF"/>
    <property type="match status" value="1"/>
</dbReference>
<dbReference type="CDD" id="cd06171">
    <property type="entry name" value="Sigma70_r4"/>
    <property type="match status" value="1"/>
</dbReference>
<name>A0A222FPS2_9GAMM</name>
<dbReference type="InterPro" id="IPR007627">
    <property type="entry name" value="RNA_pol_sigma70_r2"/>
</dbReference>
<keyword evidence="8" id="KW-1185">Reference proteome</keyword>
<dbReference type="Gene3D" id="1.10.1740.10">
    <property type="match status" value="1"/>
</dbReference>
<gene>
    <name evidence="7" type="ORF">CHH28_01500</name>
</gene>
<evidence type="ECO:0000256" key="3">
    <source>
        <dbReference type="ARBA" id="ARBA00023082"/>
    </source>
</evidence>